<sequence length="51" mass="5391">MTEDLDRENGDRNAVRRVRKSAAWSASVIATAIGASSVGELTGARQSSVSR</sequence>
<reference evidence="1 2" key="1">
    <citation type="submission" date="2018-08" db="EMBL/GenBank/DDBJ databases">
        <title>Microbacterium lemovicicum sp. nov., a bacterium isolated from a natural uranium-rich soil.</title>
        <authorList>
            <person name="ORTET P."/>
        </authorList>
    </citation>
    <scope>NUCLEOTIDE SEQUENCE [LARGE SCALE GENOMIC DNA]</scope>
    <source>
        <strain evidence="1 2">Viu22</strain>
    </source>
</reference>
<gene>
    <name evidence="1" type="ORF">CVS47_00511</name>
</gene>
<name>A0A3Q9IWG5_9MICO</name>
<dbReference type="AlphaFoldDB" id="A0A3Q9IWG5"/>
<organism evidence="1 2">
    <name type="scientific">Microbacterium lemovicicum</name>
    <dbReference type="NCBI Taxonomy" id="1072463"/>
    <lineage>
        <taxon>Bacteria</taxon>
        <taxon>Bacillati</taxon>
        <taxon>Actinomycetota</taxon>
        <taxon>Actinomycetes</taxon>
        <taxon>Micrococcales</taxon>
        <taxon>Microbacteriaceae</taxon>
        <taxon>Microbacterium</taxon>
    </lineage>
</organism>
<dbReference type="Proteomes" id="UP000276888">
    <property type="component" value="Chromosome"/>
</dbReference>
<evidence type="ECO:0000313" key="2">
    <source>
        <dbReference type="Proteomes" id="UP000276888"/>
    </source>
</evidence>
<protein>
    <submittedName>
        <fullName evidence="1">Uncharacterized protein</fullName>
    </submittedName>
</protein>
<evidence type="ECO:0000313" key="1">
    <source>
        <dbReference type="EMBL" id="AZS35913.1"/>
    </source>
</evidence>
<dbReference type="KEGG" id="mlv:CVS47_00511"/>
<keyword evidence="2" id="KW-1185">Reference proteome</keyword>
<dbReference type="EMBL" id="CP031423">
    <property type="protein sequence ID" value="AZS35913.1"/>
    <property type="molecule type" value="Genomic_DNA"/>
</dbReference>
<accession>A0A3Q9IWG5</accession>
<dbReference type="RefSeq" id="WP_164734588.1">
    <property type="nucleotide sequence ID" value="NZ_CP031423.1"/>
</dbReference>
<proteinExistence type="predicted"/>